<protein>
    <submittedName>
        <fullName evidence="4">Uncharacterized protein</fullName>
    </submittedName>
</protein>
<keyword evidence="2" id="KW-0812">Transmembrane</keyword>
<reference evidence="4 5" key="2">
    <citation type="journal article" date="2021" name="Genomics">
        <title>High-quality reference genome for Clonorchis sinensis.</title>
        <authorList>
            <person name="Young N.D."/>
            <person name="Stroehlein A.J."/>
            <person name="Kinkar L."/>
            <person name="Wang T."/>
            <person name="Sohn W.M."/>
            <person name="Chang B.C.H."/>
            <person name="Kaur P."/>
            <person name="Weisz D."/>
            <person name="Dudchenko O."/>
            <person name="Aiden E.L."/>
            <person name="Korhonen P.K."/>
            <person name="Gasser R.B."/>
        </authorList>
    </citation>
    <scope>NUCLEOTIDE SEQUENCE [LARGE SCALE GENOMIC DNA]</scope>
    <source>
        <strain evidence="4">Cs-k2</strain>
    </source>
</reference>
<keyword evidence="2" id="KW-0472">Membrane</keyword>
<dbReference type="GO" id="GO:0006811">
    <property type="term" value="P:monoatomic ion transport"/>
    <property type="evidence" value="ECO:0007669"/>
    <property type="project" value="InterPro"/>
</dbReference>
<feature type="transmembrane region" description="Helical" evidence="2">
    <location>
        <begin position="311"/>
        <end position="329"/>
    </location>
</feature>
<organism evidence="4 5">
    <name type="scientific">Clonorchis sinensis</name>
    <name type="common">Chinese liver fluke</name>
    <dbReference type="NCBI Taxonomy" id="79923"/>
    <lineage>
        <taxon>Eukaryota</taxon>
        <taxon>Metazoa</taxon>
        <taxon>Spiralia</taxon>
        <taxon>Lophotrochozoa</taxon>
        <taxon>Platyhelminthes</taxon>
        <taxon>Trematoda</taxon>
        <taxon>Digenea</taxon>
        <taxon>Opisthorchiida</taxon>
        <taxon>Opisthorchiata</taxon>
        <taxon>Opisthorchiidae</taxon>
        <taxon>Clonorchis</taxon>
    </lineage>
</organism>
<dbReference type="GO" id="GO:0016020">
    <property type="term" value="C:membrane"/>
    <property type="evidence" value="ECO:0007669"/>
    <property type="project" value="InterPro"/>
</dbReference>
<sequence>MTVHWRVCTMFKIHLLFLSLLFICLSKSAANTNDPELLQQLWNQLYRFLPGPAVAPQLPSELAINVDVSVSVDNVELRHTDNGLVCHASLTILSEWPVTDARVADSRLMELINGGVRLDADRVWHPDLVIVGSYHFQRLTRRLELRTSPSGLEATSSGMQTKGSLNRPTLAQPSGTPRISSSFSQQDSSGDSTLRQTPRRELTKLTGSGSGGEGPHYALVESYSVEVACSQPKRLTHVGATLCPIWIRQDGSRQTQPAIKWTERRGCLLSEDTMQATSHVTLTKLFGSHIDKQGSDHNLGINLCFAQTGQMIHNCLFPLILAVTSLILLWNGPIGTRESTWLQLALLILMSGLWTWLNQSNPTHTGLFGLIGVWCLICFLFILVSVCLAVVHERWVCRTLLRQRRRRLTRPPSTSLLQAKGPTALGPPVGLNPNPNGGCFQSCACGSSSGTCPESCMNCSTVPGGRASAGGFMPVNGSNGVYCSNSSCGGASGHGCGVGLGTLAGANTASNSPAPMGFSAQPMGMGTTKLDTYAENFICSGNSDPGNGPLNDTFHGFRWRNGPFGRRSNGVGRIGVDLAECQLCSCPFSTTQPHQCTGSPAPPYTSVSGSVPPTLPSNCCVNAIRSAITVLFVLTSAIFWIAVLAQGTVPDACLGASLCQLVSSVYTN</sequence>
<evidence type="ECO:0000256" key="3">
    <source>
        <dbReference type="SAM" id="SignalP"/>
    </source>
</evidence>
<keyword evidence="5" id="KW-1185">Reference proteome</keyword>
<feature type="signal peptide" evidence="3">
    <location>
        <begin position="1"/>
        <end position="30"/>
    </location>
</feature>
<dbReference type="EMBL" id="NIRI02000042">
    <property type="protein sequence ID" value="KAG5449330.1"/>
    <property type="molecule type" value="Genomic_DNA"/>
</dbReference>
<dbReference type="OrthoDB" id="6246792at2759"/>
<feature type="chain" id="PRO_5043983172" evidence="3">
    <location>
        <begin position="31"/>
        <end position="668"/>
    </location>
</feature>
<feature type="transmembrane region" description="Helical" evidence="2">
    <location>
        <begin position="627"/>
        <end position="645"/>
    </location>
</feature>
<reference evidence="4 5" key="1">
    <citation type="journal article" date="2018" name="Biotechnol. Adv.">
        <title>Improved genomic resources and new bioinformatic workflow for the carcinogenic parasite Clonorchis sinensis: Biotechnological implications.</title>
        <authorList>
            <person name="Wang D."/>
            <person name="Korhonen P.K."/>
            <person name="Gasser R.B."/>
            <person name="Young N.D."/>
        </authorList>
    </citation>
    <scope>NUCLEOTIDE SEQUENCE [LARGE SCALE GENOMIC DNA]</scope>
    <source>
        <strain evidence="4">Cs-k2</strain>
    </source>
</reference>
<comment type="caution">
    <text evidence="4">The sequence shown here is derived from an EMBL/GenBank/DDBJ whole genome shotgun (WGS) entry which is preliminary data.</text>
</comment>
<keyword evidence="3" id="KW-0732">Signal</keyword>
<evidence type="ECO:0000256" key="1">
    <source>
        <dbReference type="SAM" id="MobiDB-lite"/>
    </source>
</evidence>
<name>A0A3R7FL78_CLOSI</name>
<dbReference type="Proteomes" id="UP000286415">
    <property type="component" value="Unassembled WGS sequence"/>
</dbReference>
<accession>A0A3R7FL78</accession>
<gene>
    <name evidence="4" type="ORF">CSKR_100588</name>
</gene>
<feature type="region of interest" description="Disordered" evidence="1">
    <location>
        <begin position="150"/>
        <end position="213"/>
    </location>
</feature>
<dbReference type="InParanoid" id="A0A3R7FL78"/>
<dbReference type="InterPro" id="IPR036719">
    <property type="entry name" value="Neuro-gated_channel_TM_sf"/>
</dbReference>
<evidence type="ECO:0000313" key="4">
    <source>
        <dbReference type="EMBL" id="KAG5449330.1"/>
    </source>
</evidence>
<evidence type="ECO:0000313" key="5">
    <source>
        <dbReference type="Proteomes" id="UP000286415"/>
    </source>
</evidence>
<evidence type="ECO:0000256" key="2">
    <source>
        <dbReference type="SAM" id="Phobius"/>
    </source>
</evidence>
<dbReference type="SUPFAM" id="SSF90112">
    <property type="entry name" value="Neurotransmitter-gated ion-channel transmembrane pore"/>
    <property type="match status" value="1"/>
</dbReference>
<feature type="compositionally biased region" description="Polar residues" evidence="1">
    <location>
        <begin position="150"/>
        <end position="179"/>
    </location>
</feature>
<feature type="compositionally biased region" description="Low complexity" evidence="1">
    <location>
        <begin position="180"/>
        <end position="192"/>
    </location>
</feature>
<keyword evidence="2" id="KW-1133">Transmembrane helix</keyword>
<proteinExistence type="predicted"/>
<dbReference type="AlphaFoldDB" id="A0A3R7FL78"/>
<feature type="transmembrane region" description="Helical" evidence="2">
    <location>
        <begin position="369"/>
        <end position="397"/>
    </location>
</feature>
<feature type="transmembrane region" description="Helical" evidence="2">
    <location>
        <begin position="341"/>
        <end position="357"/>
    </location>
</feature>